<reference evidence="1 2" key="1">
    <citation type="submission" date="2023-06" db="EMBL/GenBank/DDBJ databases">
        <authorList>
            <person name="Zeman M."/>
            <person name="Kubasova T."/>
            <person name="Jahodarova E."/>
            <person name="Nykrynova M."/>
            <person name="Rychlik I."/>
        </authorList>
    </citation>
    <scope>NUCLEOTIDE SEQUENCE [LARGE SCALE GENOMIC DNA]</scope>
    <source>
        <strain evidence="1 2">ET4</strain>
    </source>
</reference>
<dbReference type="EMBL" id="JAUDCF010000023">
    <property type="protein sequence ID" value="MDM8146167.1"/>
    <property type="molecule type" value="Genomic_DNA"/>
</dbReference>
<comment type="caution">
    <text evidence="1">The sequence shown here is derived from an EMBL/GenBank/DDBJ whole genome shotgun (WGS) entry which is preliminary data.</text>
</comment>
<keyword evidence="2" id="KW-1185">Reference proteome</keyword>
<gene>
    <name evidence="1" type="ORF">QUW02_09575</name>
</gene>
<evidence type="ECO:0000313" key="1">
    <source>
        <dbReference type="EMBL" id="MDM8146167.1"/>
    </source>
</evidence>
<reference evidence="2" key="2">
    <citation type="submission" date="2023-07" db="EMBL/GenBank/DDBJ databases">
        <title>Identification and characterization of horizontal gene transfer across gut microbiota members of farm animals based on homology search.</title>
        <authorList>
            <person name="Schwarzerova J."/>
            <person name="Nykrynova M."/>
            <person name="Jureckova K."/>
            <person name="Cejkova D."/>
            <person name="Rychlik I."/>
        </authorList>
    </citation>
    <scope>NUCLEOTIDE SEQUENCE [LARGE SCALE GENOMIC DNA]</scope>
    <source>
        <strain evidence="2">ET4</strain>
    </source>
</reference>
<dbReference type="Proteomes" id="UP001228403">
    <property type="component" value="Unassembled WGS sequence"/>
</dbReference>
<protein>
    <submittedName>
        <fullName evidence="1">Uncharacterized protein</fullName>
    </submittedName>
</protein>
<organism evidence="1 2">
    <name type="scientific">Bacteroides eggerthii</name>
    <dbReference type="NCBI Taxonomy" id="28111"/>
    <lineage>
        <taxon>Bacteria</taxon>
        <taxon>Pseudomonadati</taxon>
        <taxon>Bacteroidota</taxon>
        <taxon>Bacteroidia</taxon>
        <taxon>Bacteroidales</taxon>
        <taxon>Bacteroidaceae</taxon>
        <taxon>Bacteroides</taxon>
    </lineage>
</organism>
<sequence>MRKDKEKLYIFVPMNDSNDKRVSVSGPIAKEMLKELLANDYLLKDEEVIELLNWALKRNKDSVIRPAYSKIVIDEHCRIFMPEYSHKEIKMPYLPKTVYIFFLLFESGSEFKNLYNYMEQLYHIYQVVSKEKNLESEKLKRSLENLVEPLNNRIYEICSLIRRELAGVVPEELLDEYTITGKWGGLHQIRLERSYVQIHDKILEDYQRKFASFRT</sequence>
<proteinExistence type="predicted"/>
<accession>A0ABT7U6L1</accession>
<name>A0ABT7U6L1_9BACE</name>
<evidence type="ECO:0000313" key="2">
    <source>
        <dbReference type="Proteomes" id="UP001228403"/>
    </source>
</evidence>